<dbReference type="AlphaFoldDB" id="A0A1I8HNM3"/>
<name>A0A1I8HNM3_9PLAT</name>
<dbReference type="WBParaSite" id="maker-uti_cns_0001339-snap-gene-1.7-mRNA-1">
    <property type="protein sequence ID" value="maker-uti_cns_0001339-snap-gene-1.7-mRNA-1"/>
    <property type="gene ID" value="maker-uti_cns_0001339-snap-gene-1.7"/>
</dbReference>
<evidence type="ECO:0000313" key="1">
    <source>
        <dbReference type="Proteomes" id="UP000095280"/>
    </source>
</evidence>
<organism evidence="1 3">
    <name type="scientific">Macrostomum lignano</name>
    <dbReference type="NCBI Taxonomy" id="282301"/>
    <lineage>
        <taxon>Eukaryota</taxon>
        <taxon>Metazoa</taxon>
        <taxon>Spiralia</taxon>
        <taxon>Lophotrochozoa</taxon>
        <taxon>Platyhelminthes</taxon>
        <taxon>Rhabditophora</taxon>
        <taxon>Macrostomorpha</taxon>
        <taxon>Macrostomida</taxon>
        <taxon>Macrostomidae</taxon>
        <taxon>Macrostomum</taxon>
    </lineage>
</organism>
<accession>A0A1I8HNM3</accession>
<keyword evidence="1" id="KW-1185">Reference proteome</keyword>
<reference evidence="2 3" key="1">
    <citation type="submission" date="2016-11" db="UniProtKB">
        <authorList>
            <consortium name="WormBaseParasite"/>
        </authorList>
    </citation>
    <scope>IDENTIFICATION</scope>
</reference>
<protein>
    <submittedName>
        <fullName evidence="2 3">Coatomer subunit zeta</fullName>
    </submittedName>
</protein>
<dbReference type="Proteomes" id="UP000095280">
    <property type="component" value="Unplaced"/>
</dbReference>
<sequence>ELPIRRSRVLNSWQSSFAATQTCFYDKQKYDELYLDTKLMAETFFKSSQITDEVNDGFHWFAVQLNETVLIRSVTVTGRADVLRASLQLQEHKQAVQSNTAALETVRCHRQ</sequence>
<evidence type="ECO:0000313" key="3">
    <source>
        <dbReference type="WBParaSite" id="maker-uti_cns_0006965-snap-gene-0.6-mRNA-1"/>
    </source>
</evidence>
<dbReference type="WBParaSite" id="maker-uti_cns_0006965-snap-gene-0.6-mRNA-1">
    <property type="protein sequence ID" value="maker-uti_cns_0006965-snap-gene-0.6-mRNA-1"/>
    <property type="gene ID" value="maker-uti_cns_0006965-snap-gene-0.6"/>
</dbReference>
<evidence type="ECO:0000313" key="2">
    <source>
        <dbReference type="WBParaSite" id="maker-uti_cns_0001339-snap-gene-1.7-mRNA-1"/>
    </source>
</evidence>
<dbReference type="WBParaSite" id="maker-uti_cns_0010927-snap-gene-0.2-mRNA-1">
    <property type="protein sequence ID" value="maker-uti_cns_0010927-snap-gene-0.2-mRNA-1"/>
    <property type="gene ID" value="maker-uti_cns_0010927-snap-gene-0.2"/>
</dbReference>
<proteinExistence type="predicted"/>